<dbReference type="Gene3D" id="4.10.410.20">
    <property type="match status" value="1"/>
</dbReference>
<evidence type="ECO:0000313" key="3">
    <source>
        <dbReference type="EMBL" id="KAK0047894.1"/>
    </source>
</evidence>
<dbReference type="PANTHER" id="PTHR45902">
    <property type="entry name" value="LATROPHILIN RECEPTOR-LIKE PROTEIN A"/>
    <property type="match status" value="1"/>
</dbReference>
<keyword evidence="1" id="KW-1015">Disulfide bond</keyword>
<comment type="caution">
    <text evidence="3">The sequence shown here is derived from an EMBL/GenBank/DDBJ whole genome shotgun (WGS) entry which is preliminary data.</text>
</comment>
<dbReference type="PANTHER" id="PTHR45902:SF1">
    <property type="entry name" value="LATROPHILIN RECEPTOR-LIKE PROTEIN A"/>
    <property type="match status" value="1"/>
</dbReference>
<keyword evidence="3" id="KW-0675">Receptor</keyword>
<feature type="domain" description="SMB" evidence="2">
    <location>
        <begin position="60"/>
        <end position="107"/>
    </location>
</feature>
<dbReference type="Proteomes" id="UP001233172">
    <property type="component" value="Unassembled WGS sequence"/>
</dbReference>
<reference evidence="3" key="1">
    <citation type="journal article" date="2023" name="PLoS Negl. Trop. Dis.">
        <title>A genome sequence for Biomphalaria pfeifferi, the major vector snail for the human-infecting parasite Schistosoma mansoni.</title>
        <authorList>
            <person name="Bu L."/>
            <person name="Lu L."/>
            <person name="Laidemitt M.R."/>
            <person name="Zhang S.M."/>
            <person name="Mutuku M."/>
            <person name="Mkoji G."/>
            <person name="Steinauer M."/>
            <person name="Loker E.S."/>
        </authorList>
    </citation>
    <scope>NUCLEOTIDE SEQUENCE</scope>
    <source>
        <strain evidence="3">KasaAsao</strain>
    </source>
</reference>
<reference evidence="3" key="2">
    <citation type="submission" date="2023-04" db="EMBL/GenBank/DDBJ databases">
        <authorList>
            <person name="Bu L."/>
            <person name="Lu L."/>
            <person name="Laidemitt M.R."/>
            <person name="Zhang S.M."/>
            <person name="Mutuku M."/>
            <person name="Mkoji G."/>
            <person name="Steinauer M."/>
            <person name="Loker E.S."/>
        </authorList>
    </citation>
    <scope>NUCLEOTIDE SEQUENCE</scope>
    <source>
        <strain evidence="3">KasaAsao</strain>
        <tissue evidence="3">Whole Snail</tissue>
    </source>
</reference>
<evidence type="ECO:0000259" key="2">
    <source>
        <dbReference type="PROSITE" id="PS50958"/>
    </source>
</evidence>
<dbReference type="EMBL" id="JASAOG010000144">
    <property type="protein sequence ID" value="KAK0047894.1"/>
    <property type="molecule type" value="Genomic_DNA"/>
</dbReference>
<keyword evidence="4" id="KW-1185">Reference proteome</keyword>
<protein>
    <submittedName>
        <fullName evidence="3">Adhesion G protein-coupled receptor E3</fullName>
    </submittedName>
</protein>
<evidence type="ECO:0000313" key="4">
    <source>
        <dbReference type="Proteomes" id="UP001233172"/>
    </source>
</evidence>
<sequence length="913" mass="105140">MLEVTRSQINATLSNLESNVLSAKEAGFKICNLSINFMKSTGRRCGCSQSLDLDPDADGNMYSYAERCDENTNDFQHPAVCRCDRMCWLYGDCCPDFFGVGLKKDVTDSEDSLLKSELNAAITFSRFTSFYEKFNWFRLSTCEPIWPDFQHSFYLITKCSEEVEIKERFDLVFRNVKRSSSLISQIFLGLSKDEIVDRCERKNISLDDPFNYIPIAIDKLMGIYYYNIFCAVCNANDINTSKLWTMKVISDQKTKAQISKTIYTLHEFNQFMPNNSIRLIEPHFATACFPVPHKEEFPNTDLSFRHDVNSSQLAKSVNVEEGGLGLLCSRYRLLIKENGMLFNNPHCYALHSGQNATDFNISFEFVVKMASNSSVCYPKLAKEKEPMSLLFFLHNRNNNDDLSTQNMCRNKTCPDNKTYVPFYDTCVTPYCPDGTWFFNNSCRTQGKVKAKELEIELENSWPGASIKKYQFTPLKNTHRQLTITYALLNTLNSQRYLLKLESSSESRNQKVKLSRFSRKGEFLSEWFQLAKPKSLEELKDIFTEMIKIFLMLYIEKKRTLITDVVIYAYIDSTDAHFKWNHGQSIMISVQGITTRVILVNEEIMLGKHITMSDDVVVNPCAVVLGRIPTGQDVVYDTCLSIKTELKREVYFDDLVSNTIEEGGDVKVLSNFVISYRSMANMVHLNRSIRLTKTSTKNKMAKHLMEPELFSQHELGEHMCSQGDKLVTKETQVFTKGQGFELYTKGPAKIKLPNVEYWIEYLMSKQNNYYIHTLTYAFCELLPLQNRCSVGQLVSIDRSKILQLGGRLIVTSKANVLLKYINRLNRSITSLNETRVNEILDTFVSHHAQSLEVYTERNYVITSSDVTVCTTFRLTFPQRNCGSIVIEIYSLHYWLTVTSLLMFLLIDLCTFPPW</sequence>
<dbReference type="Pfam" id="PF01033">
    <property type="entry name" value="Somatomedin_B"/>
    <property type="match status" value="1"/>
</dbReference>
<organism evidence="3 4">
    <name type="scientific">Biomphalaria pfeifferi</name>
    <name type="common">Bloodfluke planorb</name>
    <name type="synonym">Freshwater snail</name>
    <dbReference type="NCBI Taxonomy" id="112525"/>
    <lineage>
        <taxon>Eukaryota</taxon>
        <taxon>Metazoa</taxon>
        <taxon>Spiralia</taxon>
        <taxon>Lophotrochozoa</taxon>
        <taxon>Mollusca</taxon>
        <taxon>Gastropoda</taxon>
        <taxon>Heterobranchia</taxon>
        <taxon>Euthyneura</taxon>
        <taxon>Panpulmonata</taxon>
        <taxon>Hygrophila</taxon>
        <taxon>Lymnaeoidea</taxon>
        <taxon>Planorbidae</taxon>
        <taxon>Biomphalaria</taxon>
    </lineage>
</organism>
<dbReference type="InterPro" id="IPR001212">
    <property type="entry name" value="Somatomedin_B_dom"/>
</dbReference>
<proteinExistence type="predicted"/>
<dbReference type="SUPFAM" id="SSF90188">
    <property type="entry name" value="Somatomedin B domain"/>
    <property type="match status" value="1"/>
</dbReference>
<dbReference type="AlphaFoldDB" id="A0AAD8B4I3"/>
<accession>A0AAD8B4I3</accession>
<dbReference type="InterPro" id="IPR036024">
    <property type="entry name" value="Somatomedin_B-like_dom_sf"/>
</dbReference>
<dbReference type="PROSITE" id="PS50958">
    <property type="entry name" value="SMB_2"/>
    <property type="match status" value="1"/>
</dbReference>
<dbReference type="InterPro" id="IPR053231">
    <property type="entry name" value="GPCR_LN-TM7"/>
</dbReference>
<evidence type="ECO:0000256" key="1">
    <source>
        <dbReference type="ARBA" id="ARBA00023157"/>
    </source>
</evidence>
<gene>
    <name evidence="3" type="ORF">Bpfe_022693</name>
</gene>
<name>A0AAD8B4I3_BIOPF</name>